<evidence type="ECO:0000313" key="1">
    <source>
        <dbReference type="EMBL" id="AHM76668.1"/>
    </source>
</evidence>
<dbReference type="KEGG" id="yel:LC20_06096"/>
<reference evidence="1 2" key="1">
    <citation type="submission" date="2017-11" db="EMBL/GenBank/DDBJ databases">
        <title>The complete genome sequence and comparative genome analysis of Yersinia enterocolitica strain LC20.</title>
        <authorList>
            <person name="Shi G."/>
            <person name="Su M."/>
            <person name="Liang J."/>
            <person name="Gu W."/>
            <person name="Xiao Y."/>
            <person name="Zhang Z."/>
            <person name="Qiu H."/>
            <person name="Duan R."/>
            <person name="Zhang Z."/>
            <person name="Li Y."/>
            <person name="Zhang X."/>
            <person name="Ling Y."/>
            <person name="Song L."/>
            <person name="Chen M."/>
            <person name="Zhao Y."/>
            <person name="Wu J."/>
            <person name="Jing H."/>
            <person name="Xiao J."/>
            <person name="Wang X."/>
        </authorList>
    </citation>
    <scope>NUCLEOTIDE SEQUENCE [LARGE SCALE GENOMIC DNA]</scope>
    <source>
        <strain evidence="1 2">LC20</strain>
        <plasmid evidence="2">Plasmid1_80k</plasmid>
    </source>
</reference>
<protein>
    <submittedName>
        <fullName evidence="1">Plasmid SOS inhibition protein A</fullName>
    </submittedName>
</protein>
<evidence type="ECO:0000313" key="2">
    <source>
        <dbReference type="Proteomes" id="UP000230961"/>
    </source>
</evidence>
<proteinExistence type="predicted"/>
<dbReference type="EMBL" id="CP007449">
    <property type="protein sequence ID" value="AHM76668.1"/>
    <property type="molecule type" value="Genomic_DNA"/>
</dbReference>
<gene>
    <name evidence="1" type="ORF">LC20_06096</name>
</gene>
<sequence>MIQNGMSLVPVNVEQRAAMQAIADVERKRARGGHLAEFPYAHAYFRHLRGSKRISIKEFRLFAPVLTDRELRGNKTAWLQAIDTLIESRGICCWLPLPESAGRGIFPEVAFQREERQRHHDERLAIKYSRQHRREGSQKERAYQARLAQAEIELAFHTPETVGSWCSRWSRSGLHQYDFEHLFFLWSERFPSLGKLERWAFQEEPFWMVLGEVNALVKETPASLRGMERWMIPNKLIHRTEAA</sequence>
<dbReference type="InterPro" id="IPR009713">
    <property type="entry name" value="Uncharacterised_PsiA"/>
</dbReference>
<organism evidence="1 2">
    <name type="scientific">Yersinia enterocolitica LC20</name>
    <dbReference type="NCBI Taxonomy" id="1443113"/>
    <lineage>
        <taxon>Bacteria</taxon>
        <taxon>Pseudomonadati</taxon>
        <taxon>Pseudomonadota</taxon>
        <taxon>Gammaproteobacteria</taxon>
        <taxon>Enterobacterales</taxon>
        <taxon>Yersiniaceae</taxon>
        <taxon>Yersinia</taxon>
    </lineage>
</organism>
<dbReference type="Pfam" id="PF06952">
    <property type="entry name" value="PsiA"/>
    <property type="match status" value="1"/>
</dbReference>
<dbReference type="AlphaFoldDB" id="A0A7U4GJ82"/>
<keyword evidence="1" id="KW-0614">Plasmid</keyword>
<name>A0A7U4GJ82_YEREN</name>
<dbReference type="NCBIfam" id="NF010258">
    <property type="entry name" value="PRK13704.1"/>
    <property type="match status" value="1"/>
</dbReference>
<accession>A0A7U4GJ82</accession>
<geneLocation type="plasmid" evidence="2">
    <name>Plasmid1_80k</name>
</geneLocation>
<dbReference type="Proteomes" id="UP000230961">
    <property type="component" value="Plasmid p1_80K"/>
</dbReference>